<reference evidence="3 4" key="1">
    <citation type="submission" date="2020-08" db="EMBL/GenBank/DDBJ databases">
        <title>Sequencing the genomes of 1000 actinobacteria strains.</title>
        <authorList>
            <person name="Klenk H.-P."/>
        </authorList>
    </citation>
    <scope>NUCLEOTIDE SEQUENCE [LARGE SCALE GENOMIC DNA]</scope>
    <source>
        <strain evidence="3 4">DSM 46887</strain>
    </source>
</reference>
<dbReference type="AlphaFoldDB" id="A0A7W9IC49"/>
<gene>
    <name evidence="3" type="ORF">F4562_001046</name>
</gene>
<evidence type="ECO:0000256" key="1">
    <source>
        <dbReference type="SAM" id="MobiDB-lite"/>
    </source>
</evidence>
<name>A0A7W9IC49_9ACTN</name>
<evidence type="ECO:0000313" key="3">
    <source>
        <dbReference type="EMBL" id="MBB5817984.1"/>
    </source>
</evidence>
<comment type="caution">
    <text evidence="3">The sequence shown here is derived from an EMBL/GenBank/DDBJ whole genome shotgun (WGS) entry which is preliminary data.</text>
</comment>
<proteinExistence type="predicted"/>
<keyword evidence="2" id="KW-0732">Signal</keyword>
<dbReference type="Proteomes" id="UP000540685">
    <property type="component" value="Unassembled WGS sequence"/>
</dbReference>
<evidence type="ECO:0008006" key="5">
    <source>
        <dbReference type="Google" id="ProtNLM"/>
    </source>
</evidence>
<protein>
    <recommendedName>
        <fullName evidence="5">PKD domain-containing protein</fullName>
    </recommendedName>
</protein>
<accession>A0A7W9IC49</accession>
<keyword evidence="4" id="KW-1185">Reference proteome</keyword>
<dbReference type="RefSeq" id="WP_184548154.1">
    <property type="nucleotide sequence ID" value="NZ_JACHMP010000001.1"/>
</dbReference>
<evidence type="ECO:0000256" key="2">
    <source>
        <dbReference type="SAM" id="SignalP"/>
    </source>
</evidence>
<organism evidence="3 4">
    <name type="scientific">Streptosporangium becharense</name>
    <dbReference type="NCBI Taxonomy" id="1816182"/>
    <lineage>
        <taxon>Bacteria</taxon>
        <taxon>Bacillati</taxon>
        <taxon>Actinomycetota</taxon>
        <taxon>Actinomycetes</taxon>
        <taxon>Streptosporangiales</taxon>
        <taxon>Streptosporangiaceae</taxon>
        <taxon>Streptosporangium</taxon>
    </lineage>
</organism>
<feature type="chain" id="PRO_5031305216" description="PKD domain-containing protein" evidence="2">
    <location>
        <begin position="26"/>
        <end position="254"/>
    </location>
</feature>
<evidence type="ECO:0000313" key="4">
    <source>
        <dbReference type="Proteomes" id="UP000540685"/>
    </source>
</evidence>
<dbReference type="EMBL" id="JACHMP010000001">
    <property type="protein sequence ID" value="MBB5817984.1"/>
    <property type="molecule type" value="Genomic_DNA"/>
</dbReference>
<feature type="region of interest" description="Disordered" evidence="1">
    <location>
        <begin position="24"/>
        <end position="48"/>
    </location>
</feature>
<feature type="signal peptide" evidence="2">
    <location>
        <begin position="1"/>
        <end position="25"/>
    </location>
</feature>
<sequence length="254" mass="27697">MMRKTATLLSALLLGGLLTAPPARAGTATASPEGTPRPQTVSGTPGDATPANLTIRYMLTKLFRGSCDGSFPLTAEAMITSDRDTDVDYRVVVDGKPGPTRTQRVRAGVRNYLSDFWYNTSPGPGSGRVRIEVLNHNKPSKEEPYSWKCLLPSPNPVRISEISPMAYYGDCAEAPYMTAYGAFEARPGVEITYRWTIDGVQTAANTLVVPPSGVLEVQAGHWWREPKQLGIIGLEVLNHQVNKLWADYPVTCQS</sequence>